<name>A0A845ATP1_9SPHN</name>
<protein>
    <submittedName>
        <fullName evidence="1">Twin-arginine translocation pathway signal protein</fullName>
    </submittedName>
</protein>
<dbReference type="GO" id="GO:0016491">
    <property type="term" value="F:oxidoreductase activity"/>
    <property type="evidence" value="ECO:0007669"/>
    <property type="project" value="InterPro"/>
</dbReference>
<dbReference type="InterPro" id="IPR000415">
    <property type="entry name" value="Nitroreductase-like"/>
</dbReference>
<dbReference type="Proteomes" id="UP000446786">
    <property type="component" value="Unassembled WGS sequence"/>
</dbReference>
<dbReference type="SUPFAM" id="SSF55469">
    <property type="entry name" value="FMN-dependent nitroreductase-like"/>
    <property type="match status" value="2"/>
</dbReference>
<evidence type="ECO:0000313" key="2">
    <source>
        <dbReference type="Proteomes" id="UP000446786"/>
    </source>
</evidence>
<dbReference type="AlphaFoldDB" id="A0A845ATP1"/>
<dbReference type="RefSeq" id="WP_160779277.1">
    <property type="nucleotide sequence ID" value="NZ_BAAAZF010000001.1"/>
</dbReference>
<dbReference type="EMBL" id="WTYE01000001">
    <property type="protein sequence ID" value="MXP31876.1"/>
    <property type="molecule type" value="Genomic_DNA"/>
</dbReference>
<organism evidence="1 2">
    <name type="scientific">Parerythrobacter jejuensis</name>
    <dbReference type="NCBI Taxonomy" id="795812"/>
    <lineage>
        <taxon>Bacteria</taxon>
        <taxon>Pseudomonadati</taxon>
        <taxon>Pseudomonadota</taxon>
        <taxon>Alphaproteobacteria</taxon>
        <taxon>Sphingomonadales</taxon>
        <taxon>Erythrobacteraceae</taxon>
        <taxon>Parerythrobacter</taxon>
    </lineage>
</organism>
<dbReference type="Gene3D" id="3.40.109.10">
    <property type="entry name" value="NADH Oxidase"/>
    <property type="match status" value="1"/>
</dbReference>
<comment type="caution">
    <text evidence="1">The sequence shown here is derived from an EMBL/GenBank/DDBJ whole genome shotgun (WGS) entry which is preliminary data.</text>
</comment>
<proteinExistence type="predicted"/>
<reference evidence="1 2" key="1">
    <citation type="submission" date="2019-12" db="EMBL/GenBank/DDBJ databases">
        <title>Genomic-based taxomic classification of the family Erythrobacteraceae.</title>
        <authorList>
            <person name="Xu L."/>
        </authorList>
    </citation>
    <scope>NUCLEOTIDE SEQUENCE [LARGE SCALE GENOMIC DNA]</scope>
    <source>
        <strain evidence="1 2">JCM 16677</strain>
    </source>
</reference>
<evidence type="ECO:0000313" key="1">
    <source>
        <dbReference type="EMBL" id="MXP31876.1"/>
    </source>
</evidence>
<sequence length="380" mass="40841">MVSRRKFLAIGGAGALVVLGAGAYSLLTPSMSRAREPWRKAGQGFGDPRLNALSFAILAPNPHNRQPWEFTLVGEDAIDVRIDLDKRLPETDPFNRQITIGFGCMIELLRIAAAQQGFDAQIDPFPDGEGQPLLDAGRIARIRLVPGGVRPDPLFESILARRSVKEPYADRPVSNADLAPLIAGLPEPVQGGATGVPERVTALRENAMRAWTIEYETDATRRESIDLMRIGNDAAVARPDGIDLAGPVMSAGHAVGLVTKDALDTPGTTAFESGYDMYQSMIDATPAFVWLTTQTNTRTDQLAAGAAWVRLNLAATQAGLAVHPWSQALQEFPEMAGPYKEIHSLLAPEGGTVQMFARAGFGPAVDASPRWPLEAKLTDA</sequence>
<keyword evidence="2" id="KW-1185">Reference proteome</keyword>
<dbReference type="PROSITE" id="PS51318">
    <property type="entry name" value="TAT"/>
    <property type="match status" value="1"/>
</dbReference>
<accession>A0A845ATP1</accession>
<gene>
    <name evidence="1" type="ORF">GRI94_08570</name>
</gene>
<dbReference type="InterPro" id="IPR006311">
    <property type="entry name" value="TAT_signal"/>
</dbReference>
<dbReference type="OrthoDB" id="8156917at2"/>
<dbReference type="NCBIfam" id="NF047509">
    <property type="entry name" value="Rv3131_FMN_oxido"/>
    <property type="match status" value="1"/>
</dbReference>